<protein>
    <recommendedName>
        <fullName evidence="1">DUF5641 domain-containing protein</fullName>
    </recommendedName>
</protein>
<dbReference type="Gene3D" id="3.30.420.10">
    <property type="entry name" value="Ribonuclease H-like superfamily/Ribonuclease H"/>
    <property type="match status" value="1"/>
</dbReference>
<accession>A0A9Q1F885</accession>
<reference evidence="2" key="1">
    <citation type="journal article" date="2023" name="Science">
        <title>Genome structures resolve the early diversification of teleost fishes.</title>
        <authorList>
            <person name="Parey E."/>
            <person name="Louis A."/>
            <person name="Montfort J."/>
            <person name="Bouchez O."/>
            <person name="Roques C."/>
            <person name="Iampietro C."/>
            <person name="Lluch J."/>
            <person name="Castinel A."/>
            <person name="Donnadieu C."/>
            <person name="Desvignes T."/>
            <person name="Floi Bucao C."/>
            <person name="Jouanno E."/>
            <person name="Wen M."/>
            <person name="Mejri S."/>
            <person name="Dirks R."/>
            <person name="Jansen H."/>
            <person name="Henkel C."/>
            <person name="Chen W.J."/>
            <person name="Zahm M."/>
            <person name="Cabau C."/>
            <person name="Klopp C."/>
            <person name="Thompson A.W."/>
            <person name="Robinson-Rechavi M."/>
            <person name="Braasch I."/>
            <person name="Lecointre G."/>
            <person name="Bobe J."/>
            <person name="Postlethwait J.H."/>
            <person name="Berthelot C."/>
            <person name="Roest Crollius H."/>
            <person name="Guiguen Y."/>
        </authorList>
    </citation>
    <scope>NUCLEOTIDE SEQUENCE</scope>
    <source>
        <strain evidence="2">WJC10195</strain>
    </source>
</reference>
<keyword evidence="3" id="KW-1185">Reference proteome</keyword>
<dbReference type="AlphaFoldDB" id="A0A9Q1F885"/>
<gene>
    <name evidence="2" type="ORF">SKAU_G00207830</name>
</gene>
<organism evidence="2 3">
    <name type="scientific">Synaphobranchus kaupii</name>
    <name type="common">Kaup's arrowtooth eel</name>
    <dbReference type="NCBI Taxonomy" id="118154"/>
    <lineage>
        <taxon>Eukaryota</taxon>
        <taxon>Metazoa</taxon>
        <taxon>Chordata</taxon>
        <taxon>Craniata</taxon>
        <taxon>Vertebrata</taxon>
        <taxon>Euteleostomi</taxon>
        <taxon>Actinopterygii</taxon>
        <taxon>Neopterygii</taxon>
        <taxon>Teleostei</taxon>
        <taxon>Anguilliformes</taxon>
        <taxon>Synaphobranchidae</taxon>
        <taxon>Synaphobranchus</taxon>
    </lineage>
</organism>
<evidence type="ECO:0000259" key="1">
    <source>
        <dbReference type="Pfam" id="PF18701"/>
    </source>
</evidence>
<dbReference type="GO" id="GO:0003676">
    <property type="term" value="F:nucleic acid binding"/>
    <property type="evidence" value="ECO:0007669"/>
    <property type="project" value="InterPro"/>
</dbReference>
<dbReference type="PANTHER" id="PTHR47331:SF6">
    <property type="entry name" value="DOUBLECORTIN DOMAIN-CONTAINING PROTEIN"/>
    <property type="match status" value="1"/>
</dbReference>
<dbReference type="InterPro" id="IPR040676">
    <property type="entry name" value="DUF5641"/>
</dbReference>
<comment type="caution">
    <text evidence="2">The sequence shown here is derived from an EMBL/GenBank/DDBJ whole genome shotgun (WGS) entry which is preliminary data.</text>
</comment>
<evidence type="ECO:0000313" key="3">
    <source>
        <dbReference type="Proteomes" id="UP001152622"/>
    </source>
</evidence>
<proteinExistence type="predicted"/>
<sequence length="197" mass="22451">MCTRAVHIEVIESMSSSSFINALRRFFSIRGPAKQLISDCGTNFVGASKELKLDPPSLEAPLILTPSTLLTQKIGVSPPPPGDFTKGDMFKHQWKRVQVLADTFWARWRKEYLNTLQSRQKWHRKKPNLKVGDVVLMKDNQARRNEWPMGIILKALPSKDGLVRKVEIKVTRHQTTKTFSRPTSEVVLLLSSEDKDL</sequence>
<name>A0A9Q1F885_SYNKA</name>
<dbReference type="OrthoDB" id="10068969at2759"/>
<dbReference type="InterPro" id="IPR036397">
    <property type="entry name" value="RNaseH_sf"/>
</dbReference>
<feature type="domain" description="DUF5641" evidence="1">
    <location>
        <begin position="93"/>
        <end position="187"/>
    </location>
</feature>
<dbReference type="PANTHER" id="PTHR47331">
    <property type="entry name" value="PHD-TYPE DOMAIN-CONTAINING PROTEIN"/>
    <property type="match status" value="1"/>
</dbReference>
<dbReference type="EMBL" id="JAINUF010000007">
    <property type="protein sequence ID" value="KAJ8353216.1"/>
    <property type="molecule type" value="Genomic_DNA"/>
</dbReference>
<dbReference type="Pfam" id="PF18701">
    <property type="entry name" value="DUF5641"/>
    <property type="match status" value="1"/>
</dbReference>
<dbReference type="Proteomes" id="UP001152622">
    <property type="component" value="Chromosome 7"/>
</dbReference>
<evidence type="ECO:0000313" key="2">
    <source>
        <dbReference type="EMBL" id="KAJ8353216.1"/>
    </source>
</evidence>